<keyword evidence="1" id="KW-0676">Redox-active center</keyword>
<dbReference type="PANTHER" id="PTHR36417:SF2">
    <property type="entry name" value="SELENOPROTEIN DOMAIN PROTEIN (AFU_ORTHOLOGUE AFUA_1G05220)"/>
    <property type="match status" value="1"/>
</dbReference>
<dbReference type="PANTHER" id="PTHR36417">
    <property type="entry name" value="SELENOPROTEIN DOMAIN PROTEIN (AFU_ORTHOLOGUE AFUA_1G05220)"/>
    <property type="match status" value="1"/>
</dbReference>
<sequence length="159" mass="17643">MASSDAKTKVPVAESSTEVEALPSISIHYCPACNWMLRATYAAQELLHTFSNNISSVSLHPSRVAGVYRIEVHVPQQADIEARTAIVWERKADNGFPDIKILKRRVRDIVSPGTGLGHIDRHGGKEASVVKEEQQKEQQEEQKDEHKEGVAVECTDCKP</sequence>
<dbReference type="OrthoDB" id="60822at2759"/>
<evidence type="ECO:0000313" key="4">
    <source>
        <dbReference type="Proteomes" id="UP000275078"/>
    </source>
</evidence>
<keyword evidence="4" id="KW-1185">Reference proteome</keyword>
<evidence type="ECO:0000256" key="2">
    <source>
        <dbReference type="SAM" id="MobiDB-lite"/>
    </source>
</evidence>
<dbReference type="InterPro" id="IPR011893">
    <property type="entry name" value="Selenoprotein_Rdx-typ"/>
</dbReference>
<reference evidence="3 4" key="1">
    <citation type="journal article" date="2018" name="Nat. Ecol. Evol.">
        <title>Pezizomycetes genomes reveal the molecular basis of ectomycorrhizal truffle lifestyle.</title>
        <authorList>
            <person name="Murat C."/>
            <person name="Payen T."/>
            <person name="Noel B."/>
            <person name="Kuo A."/>
            <person name="Morin E."/>
            <person name="Chen J."/>
            <person name="Kohler A."/>
            <person name="Krizsan K."/>
            <person name="Balestrini R."/>
            <person name="Da Silva C."/>
            <person name="Montanini B."/>
            <person name="Hainaut M."/>
            <person name="Levati E."/>
            <person name="Barry K.W."/>
            <person name="Belfiori B."/>
            <person name="Cichocki N."/>
            <person name="Clum A."/>
            <person name="Dockter R.B."/>
            <person name="Fauchery L."/>
            <person name="Guy J."/>
            <person name="Iotti M."/>
            <person name="Le Tacon F."/>
            <person name="Lindquist E.A."/>
            <person name="Lipzen A."/>
            <person name="Malagnac F."/>
            <person name="Mello A."/>
            <person name="Molinier V."/>
            <person name="Miyauchi S."/>
            <person name="Poulain J."/>
            <person name="Riccioni C."/>
            <person name="Rubini A."/>
            <person name="Sitrit Y."/>
            <person name="Splivallo R."/>
            <person name="Traeger S."/>
            <person name="Wang M."/>
            <person name="Zifcakova L."/>
            <person name="Wipf D."/>
            <person name="Zambonelli A."/>
            <person name="Paolocci F."/>
            <person name="Nowrousian M."/>
            <person name="Ottonello S."/>
            <person name="Baldrian P."/>
            <person name="Spatafora J.W."/>
            <person name="Henrissat B."/>
            <person name="Nagy L.G."/>
            <person name="Aury J.M."/>
            <person name="Wincker P."/>
            <person name="Grigoriev I.V."/>
            <person name="Bonfante P."/>
            <person name="Martin F.M."/>
        </authorList>
    </citation>
    <scope>NUCLEOTIDE SEQUENCE [LARGE SCALE GENOMIC DNA]</scope>
    <source>
        <strain evidence="3 4">RN42</strain>
    </source>
</reference>
<feature type="region of interest" description="Disordered" evidence="2">
    <location>
        <begin position="113"/>
        <end position="159"/>
    </location>
</feature>
<dbReference type="Pfam" id="PF10262">
    <property type="entry name" value="Rdx"/>
    <property type="match status" value="1"/>
</dbReference>
<evidence type="ECO:0000256" key="1">
    <source>
        <dbReference type="ARBA" id="ARBA00023284"/>
    </source>
</evidence>
<feature type="compositionally biased region" description="Basic and acidic residues" evidence="2">
    <location>
        <begin position="118"/>
        <end position="159"/>
    </location>
</feature>
<dbReference type="Gene3D" id="3.40.30.10">
    <property type="entry name" value="Glutaredoxin"/>
    <property type="match status" value="1"/>
</dbReference>
<dbReference type="EMBL" id="ML119649">
    <property type="protein sequence ID" value="RPA86652.1"/>
    <property type="molecule type" value="Genomic_DNA"/>
</dbReference>
<organism evidence="3 4">
    <name type="scientific">Ascobolus immersus RN42</name>
    <dbReference type="NCBI Taxonomy" id="1160509"/>
    <lineage>
        <taxon>Eukaryota</taxon>
        <taxon>Fungi</taxon>
        <taxon>Dikarya</taxon>
        <taxon>Ascomycota</taxon>
        <taxon>Pezizomycotina</taxon>
        <taxon>Pezizomycetes</taxon>
        <taxon>Pezizales</taxon>
        <taxon>Ascobolaceae</taxon>
        <taxon>Ascobolus</taxon>
    </lineage>
</organism>
<evidence type="ECO:0000313" key="3">
    <source>
        <dbReference type="EMBL" id="RPA86652.1"/>
    </source>
</evidence>
<dbReference type="InterPro" id="IPR036249">
    <property type="entry name" value="Thioredoxin-like_sf"/>
</dbReference>
<dbReference type="AlphaFoldDB" id="A0A3N4IKI5"/>
<name>A0A3N4IKI5_ASCIM</name>
<accession>A0A3N4IKI5</accession>
<dbReference type="SUPFAM" id="SSF52833">
    <property type="entry name" value="Thioredoxin-like"/>
    <property type="match status" value="1"/>
</dbReference>
<proteinExistence type="predicted"/>
<gene>
    <name evidence="3" type="ORF">BJ508DRAFT_372876</name>
</gene>
<dbReference type="Proteomes" id="UP000275078">
    <property type="component" value="Unassembled WGS sequence"/>
</dbReference>
<protein>
    <submittedName>
        <fullName evidence="3">Uncharacterized protein</fullName>
    </submittedName>
</protein>